<keyword evidence="2" id="KW-1185">Reference proteome</keyword>
<dbReference type="EMBL" id="ML995485">
    <property type="protein sequence ID" value="KAF2142093.1"/>
    <property type="molecule type" value="Genomic_DNA"/>
</dbReference>
<sequence length="93" mass="10388">MLPRRSSCYSQPGAWPRKVIGPSVRSEAWFEMLEPGPLYCTRHQTMASSQSGRPDLKLASYTVRRSRCECLSMRADDICNCAAVLILGAIVRP</sequence>
<protein>
    <submittedName>
        <fullName evidence="1">Uncharacterized protein</fullName>
    </submittedName>
</protein>
<name>A0A6A6BFE0_9PEZI</name>
<dbReference type="Proteomes" id="UP000799438">
    <property type="component" value="Unassembled WGS sequence"/>
</dbReference>
<evidence type="ECO:0000313" key="1">
    <source>
        <dbReference type="EMBL" id="KAF2142093.1"/>
    </source>
</evidence>
<proteinExistence type="predicted"/>
<dbReference type="GeneID" id="54296217"/>
<dbReference type="RefSeq" id="XP_033397805.1">
    <property type="nucleotide sequence ID" value="XM_033538721.1"/>
</dbReference>
<dbReference type="AlphaFoldDB" id="A0A6A6BFE0"/>
<organism evidence="1 2">
    <name type="scientific">Aplosporella prunicola CBS 121167</name>
    <dbReference type="NCBI Taxonomy" id="1176127"/>
    <lineage>
        <taxon>Eukaryota</taxon>
        <taxon>Fungi</taxon>
        <taxon>Dikarya</taxon>
        <taxon>Ascomycota</taxon>
        <taxon>Pezizomycotina</taxon>
        <taxon>Dothideomycetes</taxon>
        <taxon>Dothideomycetes incertae sedis</taxon>
        <taxon>Botryosphaeriales</taxon>
        <taxon>Aplosporellaceae</taxon>
        <taxon>Aplosporella</taxon>
    </lineage>
</organism>
<reference evidence="1" key="1">
    <citation type="journal article" date="2020" name="Stud. Mycol.">
        <title>101 Dothideomycetes genomes: a test case for predicting lifestyles and emergence of pathogens.</title>
        <authorList>
            <person name="Haridas S."/>
            <person name="Albert R."/>
            <person name="Binder M."/>
            <person name="Bloem J."/>
            <person name="Labutti K."/>
            <person name="Salamov A."/>
            <person name="Andreopoulos B."/>
            <person name="Baker S."/>
            <person name="Barry K."/>
            <person name="Bills G."/>
            <person name="Bluhm B."/>
            <person name="Cannon C."/>
            <person name="Castanera R."/>
            <person name="Culley D."/>
            <person name="Daum C."/>
            <person name="Ezra D."/>
            <person name="Gonzalez J."/>
            <person name="Henrissat B."/>
            <person name="Kuo A."/>
            <person name="Liang C."/>
            <person name="Lipzen A."/>
            <person name="Lutzoni F."/>
            <person name="Magnuson J."/>
            <person name="Mondo S."/>
            <person name="Nolan M."/>
            <person name="Ohm R."/>
            <person name="Pangilinan J."/>
            <person name="Park H.-J."/>
            <person name="Ramirez L."/>
            <person name="Alfaro M."/>
            <person name="Sun H."/>
            <person name="Tritt A."/>
            <person name="Yoshinaga Y."/>
            <person name="Zwiers L.-H."/>
            <person name="Turgeon B."/>
            <person name="Goodwin S."/>
            <person name="Spatafora J."/>
            <person name="Crous P."/>
            <person name="Grigoriev I."/>
        </authorList>
    </citation>
    <scope>NUCLEOTIDE SEQUENCE</scope>
    <source>
        <strain evidence="1">CBS 121167</strain>
    </source>
</reference>
<accession>A0A6A6BFE0</accession>
<gene>
    <name evidence="1" type="ORF">K452DRAFT_26494</name>
</gene>
<evidence type="ECO:0000313" key="2">
    <source>
        <dbReference type="Proteomes" id="UP000799438"/>
    </source>
</evidence>